<evidence type="ECO:0000256" key="6">
    <source>
        <dbReference type="SAM" id="Phobius"/>
    </source>
</evidence>
<dbReference type="Pfam" id="PF03323">
    <property type="entry name" value="GerA"/>
    <property type="match status" value="1"/>
</dbReference>
<sequence>MDFFKKRKEKKQQLQNIEPKKESLKPKSKDVTEAKYINSRTGMQFSLTFVSTVVDEEIIQKDILPDLLEGDFATIGDIKKLLPVADVEITTDMAKVDQKIYNGYILLQVETDEGKYAFIAAQKEITRSVSAPEIEFSVIGPKEAFIESLDQNLNLIRKRLPVKQLIVEELTVGKLSKTRIAILYMEDIVEMENVETVKQRLESLEFDEISDSSFVEQLISDNQASPFPIFLDTERPDRAAGSLSQGKVVMVVDGSPHALIGPTTLLEFFVSFEDYYLNWIIATFFRILRIFSVVFSIIVTPLYVAALTYHYQMVPRAVMATLISSRQGVPLPPILEALVLEITIELLREAGARLPTKIGQTIGIVGGIVIGTASVEAGLTSNVLLIFVALAALASFTTPIYKIGNTIRFIRFPFLIFAQLWGLLGIVFCFCILLTHLIRLTSLGRPYLEPIYPPRWSDLKDTIVRLGFSKQAKRPKYLRTDKKKRFSSKNAKQKIDIDE</sequence>
<dbReference type="AlphaFoldDB" id="A0A8E2IAJ1"/>
<dbReference type="RefSeq" id="WP_078109454.1">
    <property type="nucleotide sequence ID" value="NZ_CP065424.1"/>
</dbReference>
<feature type="compositionally biased region" description="Basic residues" evidence="5">
    <location>
        <begin position="1"/>
        <end position="10"/>
    </location>
</feature>
<dbReference type="PIRSF" id="PIRSF005690">
    <property type="entry name" value="GerBA"/>
    <property type="match status" value="1"/>
</dbReference>
<dbReference type="PANTHER" id="PTHR22550">
    <property type="entry name" value="SPORE GERMINATION PROTEIN"/>
    <property type="match status" value="1"/>
</dbReference>
<dbReference type="InterPro" id="IPR004995">
    <property type="entry name" value="Spore_Ger"/>
</dbReference>
<evidence type="ECO:0000313" key="8">
    <source>
        <dbReference type="Proteomes" id="UP000189761"/>
    </source>
</evidence>
<organism evidence="7 8">
    <name type="scientific">Heyndrickxia oleronia</name>
    <dbReference type="NCBI Taxonomy" id="38875"/>
    <lineage>
        <taxon>Bacteria</taxon>
        <taxon>Bacillati</taxon>
        <taxon>Bacillota</taxon>
        <taxon>Bacilli</taxon>
        <taxon>Bacillales</taxon>
        <taxon>Bacillaceae</taxon>
        <taxon>Heyndrickxia</taxon>
    </lineage>
</organism>
<evidence type="ECO:0000256" key="2">
    <source>
        <dbReference type="ARBA" id="ARBA00005278"/>
    </source>
</evidence>
<keyword evidence="6" id="KW-0812">Transmembrane</keyword>
<dbReference type="GO" id="GO:0005886">
    <property type="term" value="C:plasma membrane"/>
    <property type="evidence" value="ECO:0007669"/>
    <property type="project" value="UniProtKB-SubCell"/>
</dbReference>
<reference evidence="7 8" key="1">
    <citation type="submission" date="2017-01" db="EMBL/GenBank/DDBJ databases">
        <title>Draft genome sequence of Bacillus oleronius.</title>
        <authorList>
            <person name="Allam M."/>
        </authorList>
    </citation>
    <scope>NUCLEOTIDE SEQUENCE [LARGE SCALE GENOMIC DNA]</scope>
    <source>
        <strain evidence="7 8">DSM 9356</strain>
    </source>
</reference>
<evidence type="ECO:0000256" key="3">
    <source>
        <dbReference type="ARBA" id="ARBA00023136"/>
    </source>
</evidence>
<protein>
    <submittedName>
        <fullName evidence="7">Spore germination protein</fullName>
    </submittedName>
</protein>
<comment type="similarity">
    <text evidence="2 4">Belongs to the GerABKA family.</text>
</comment>
<dbReference type="GO" id="GO:0009847">
    <property type="term" value="P:spore germination"/>
    <property type="evidence" value="ECO:0007669"/>
    <property type="project" value="UniProtKB-UniRule"/>
</dbReference>
<comment type="caution">
    <text evidence="7">The sequence shown here is derived from an EMBL/GenBank/DDBJ whole genome shotgun (WGS) entry which is preliminary data.</text>
</comment>
<evidence type="ECO:0000256" key="1">
    <source>
        <dbReference type="ARBA" id="ARBA00004141"/>
    </source>
</evidence>
<name>A0A8E2IAJ1_9BACI</name>
<dbReference type="EMBL" id="MTLA01000036">
    <property type="protein sequence ID" value="OOP69761.1"/>
    <property type="molecule type" value="Genomic_DNA"/>
</dbReference>
<feature type="transmembrane region" description="Helical" evidence="6">
    <location>
        <begin position="383"/>
        <end position="401"/>
    </location>
</feature>
<gene>
    <name evidence="7" type="ORF">BWZ43_03315</name>
</gene>
<proteinExistence type="inferred from homology"/>
<feature type="region of interest" description="Disordered" evidence="5">
    <location>
        <begin position="1"/>
        <end position="28"/>
    </location>
</feature>
<dbReference type="PANTHER" id="PTHR22550:SF5">
    <property type="entry name" value="LEUCINE ZIPPER PROTEIN 4"/>
    <property type="match status" value="1"/>
</dbReference>
<dbReference type="Proteomes" id="UP000189761">
    <property type="component" value="Unassembled WGS sequence"/>
</dbReference>
<dbReference type="InterPro" id="IPR050768">
    <property type="entry name" value="UPF0353/GerABKA_families"/>
</dbReference>
<feature type="compositionally biased region" description="Basic and acidic residues" evidence="5">
    <location>
        <begin position="18"/>
        <end position="28"/>
    </location>
</feature>
<keyword evidence="6" id="KW-1133">Transmembrane helix</keyword>
<evidence type="ECO:0000313" key="7">
    <source>
        <dbReference type="EMBL" id="OOP69761.1"/>
    </source>
</evidence>
<evidence type="ECO:0000256" key="4">
    <source>
        <dbReference type="PIRNR" id="PIRNR005690"/>
    </source>
</evidence>
<comment type="subcellular location">
    <subcellularLocation>
        <location evidence="4">Cell membrane</location>
    </subcellularLocation>
    <subcellularLocation>
        <location evidence="1">Membrane</location>
        <topology evidence="1">Multi-pass membrane protein</topology>
    </subcellularLocation>
</comment>
<keyword evidence="3 4" id="KW-0472">Membrane</keyword>
<accession>A0A8E2IAJ1</accession>
<evidence type="ECO:0000256" key="5">
    <source>
        <dbReference type="SAM" id="MobiDB-lite"/>
    </source>
</evidence>
<feature type="transmembrane region" description="Helical" evidence="6">
    <location>
        <begin position="287"/>
        <end position="309"/>
    </location>
</feature>
<keyword evidence="8" id="KW-1185">Reference proteome</keyword>
<feature type="transmembrane region" description="Helical" evidence="6">
    <location>
        <begin position="413"/>
        <end position="438"/>
    </location>
</feature>